<reference evidence="2 3" key="1">
    <citation type="submission" date="2018-03" db="EMBL/GenBank/DDBJ databases">
        <title>Phenotypic and genomic properties of Cyclonatronum proteinivorum gen. nov., sp. nov., a haloalkaliphilic bacteroidete from soda lakes possessing Na+-translocating rhodopsin.</title>
        <authorList>
            <person name="Toshchakov S.V."/>
            <person name="Korzhenkov A."/>
            <person name="Samarov N.I."/>
            <person name="Kublanov I.V."/>
            <person name="Muntyan M.S."/>
            <person name="Sorokin D.Y."/>
        </authorList>
    </citation>
    <scope>NUCLEOTIDE SEQUENCE [LARGE SCALE GENOMIC DNA]</scope>
    <source>
        <strain evidence="2 3">Omega</strain>
    </source>
</reference>
<evidence type="ECO:0000256" key="1">
    <source>
        <dbReference type="SAM" id="Phobius"/>
    </source>
</evidence>
<accession>A0A345UL73</accession>
<keyword evidence="1" id="KW-0472">Membrane</keyword>
<evidence type="ECO:0000313" key="2">
    <source>
        <dbReference type="EMBL" id="AXJ01225.1"/>
    </source>
</evidence>
<gene>
    <name evidence="2" type="ORF">CYPRO_1975</name>
</gene>
<dbReference type="KEGG" id="cprv:CYPRO_1975"/>
<protein>
    <submittedName>
        <fullName evidence="2">Uncharacterized protein</fullName>
    </submittedName>
</protein>
<keyword evidence="1" id="KW-1133">Transmembrane helix</keyword>
<evidence type="ECO:0000313" key="3">
    <source>
        <dbReference type="Proteomes" id="UP000254808"/>
    </source>
</evidence>
<proteinExistence type="predicted"/>
<dbReference type="EMBL" id="CP027806">
    <property type="protein sequence ID" value="AXJ01225.1"/>
    <property type="molecule type" value="Genomic_DNA"/>
</dbReference>
<sequence length="45" mass="4998">MLIAGKAGNLILEFVCALFLPFTIYEVALKLTGFDKLSHTPPRTF</sequence>
<keyword evidence="3" id="KW-1185">Reference proteome</keyword>
<name>A0A345UL73_9BACT</name>
<dbReference type="Proteomes" id="UP000254808">
    <property type="component" value="Chromosome"/>
</dbReference>
<dbReference type="AlphaFoldDB" id="A0A345UL73"/>
<feature type="transmembrane region" description="Helical" evidence="1">
    <location>
        <begin position="7"/>
        <end position="25"/>
    </location>
</feature>
<organism evidence="2 3">
    <name type="scientific">Cyclonatronum proteinivorum</name>
    <dbReference type="NCBI Taxonomy" id="1457365"/>
    <lineage>
        <taxon>Bacteria</taxon>
        <taxon>Pseudomonadati</taxon>
        <taxon>Balneolota</taxon>
        <taxon>Balneolia</taxon>
        <taxon>Balneolales</taxon>
        <taxon>Cyclonatronaceae</taxon>
        <taxon>Cyclonatronum</taxon>
    </lineage>
</organism>
<keyword evidence="1" id="KW-0812">Transmembrane</keyword>